<dbReference type="Pfam" id="PF10604">
    <property type="entry name" value="Polyketide_cyc2"/>
    <property type="match status" value="1"/>
</dbReference>
<evidence type="ECO:0000313" key="3">
    <source>
        <dbReference type="Proteomes" id="UP000482960"/>
    </source>
</evidence>
<dbReference type="InterPro" id="IPR023393">
    <property type="entry name" value="START-like_dom_sf"/>
</dbReference>
<dbReference type="Proteomes" id="UP000482960">
    <property type="component" value="Unassembled WGS sequence"/>
</dbReference>
<dbReference type="AlphaFoldDB" id="A0A6V8LBX9"/>
<feature type="region of interest" description="Disordered" evidence="1">
    <location>
        <begin position="180"/>
        <end position="209"/>
    </location>
</feature>
<sequence>MVTTGGTANSRTALLLRKTNRNLPGSGAAALVRGNLPGMADSSTQSIVIAASPERVAAVICDFASYPEWTDAMKRVEVIEEYEDGYASQVRFVLDAGVIADEYTLAYEYTEDISRIEWRLVGPSKMQKAQIGSYDIADNGDGTTTVTYTLEVELSVGMLGMFRRKAEKMIMDTALKQLKRRVEGHREPNRSDLRPRGGRAPGGDRARGDVLGRSGLGLLGLPGVAHGKVATGDAECCVCPICRVIAAMRDPDPAFAERVATGAGDFAAGLASLLRSLSVPAPAPESSPQDDSEDVWHAATRKDNGPSAE</sequence>
<reference evidence="2 3" key="1">
    <citation type="submission" date="2020-03" db="EMBL/GenBank/DDBJ databases">
        <title>Whole genome shotgun sequence of Phytohabitans rumicis NBRC 108638.</title>
        <authorList>
            <person name="Komaki H."/>
            <person name="Tamura T."/>
        </authorList>
    </citation>
    <scope>NUCLEOTIDE SEQUENCE [LARGE SCALE GENOMIC DNA]</scope>
    <source>
        <strain evidence="2 3">NBRC 108638</strain>
    </source>
</reference>
<dbReference type="SUPFAM" id="SSF55961">
    <property type="entry name" value="Bet v1-like"/>
    <property type="match status" value="1"/>
</dbReference>
<evidence type="ECO:0000256" key="1">
    <source>
        <dbReference type="SAM" id="MobiDB-lite"/>
    </source>
</evidence>
<evidence type="ECO:0000313" key="2">
    <source>
        <dbReference type="EMBL" id="GFJ92518.1"/>
    </source>
</evidence>
<accession>A0A6V8LBX9</accession>
<comment type="caution">
    <text evidence="2">The sequence shown here is derived from an EMBL/GenBank/DDBJ whole genome shotgun (WGS) entry which is preliminary data.</text>
</comment>
<keyword evidence="3" id="KW-1185">Reference proteome</keyword>
<protein>
    <recommendedName>
        <fullName evidence="4">Cyclase</fullName>
    </recommendedName>
</protein>
<dbReference type="Gene3D" id="3.30.530.20">
    <property type="match status" value="1"/>
</dbReference>
<dbReference type="PANTHER" id="PTHR39683">
    <property type="entry name" value="CONSERVED PROTEIN TB16.3"/>
    <property type="match status" value="1"/>
</dbReference>
<dbReference type="PANTHER" id="PTHR39683:SF4">
    <property type="entry name" value="COENZYME Q-BINDING PROTEIN COQ10 START DOMAIN-CONTAINING PROTEIN"/>
    <property type="match status" value="1"/>
</dbReference>
<gene>
    <name evidence="2" type="ORF">Prum_061600</name>
</gene>
<organism evidence="2 3">
    <name type="scientific">Phytohabitans rumicis</name>
    <dbReference type="NCBI Taxonomy" id="1076125"/>
    <lineage>
        <taxon>Bacteria</taxon>
        <taxon>Bacillati</taxon>
        <taxon>Actinomycetota</taxon>
        <taxon>Actinomycetes</taxon>
        <taxon>Micromonosporales</taxon>
        <taxon>Micromonosporaceae</taxon>
    </lineage>
</organism>
<feature type="compositionally biased region" description="Basic and acidic residues" evidence="1">
    <location>
        <begin position="180"/>
        <end position="195"/>
    </location>
</feature>
<evidence type="ECO:0008006" key="4">
    <source>
        <dbReference type="Google" id="ProtNLM"/>
    </source>
</evidence>
<dbReference type="CDD" id="cd07819">
    <property type="entry name" value="SRPBCC_2"/>
    <property type="match status" value="1"/>
</dbReference>
<feature type="region of interest" description="Disordered" evidence="1">
    <location>
        <begin position="279"/>
        <end position="309"/>
    </location>
</feature>
<feature type="compositionally biased region" description="Basic and acidic residues" evidence="1">
    <location>
        <begin position="294"/>
        <end position="309"/>
    </location>
</feature>
<dbReference type="InterPro" id="IPR019587">
    <property type="entry name" value="Polyketide_cyclase/dehydratase"/>
</dbReference>
<proteinExistence type="predicted"/>
<name>A0A6V8LBX9_9ACTN</name>
<dbReference type="EMBL" id="BLPG01000001">
    <property type="protein sequence ID" value="GFJ92518.1"/>
    <property type="molecule type" value="Genomic_DNA"/>
</dbReference>
<reference evidence="2 3" key="2">
    <citation type="submission" date="2020-03" db="EMBL/GenBank/DDBJ databases">
        <authorList>
            <person name="Ichikawa N."/>
            <person name="Kimura A."/>
            <person name="Kitahashi Y."/>
            <person name="Uohara A."/>
        </authorList>
    </citation>
    <scope>NUCLEOTIDE SEQUENCE [LARGE SCALE GENOMIC DNA]</scope>
    <source>
        <strain evidence="2 3">NBRC 108638</strain>
    </source>
</reference>